<dbReference type="AlphaFoldDB" id="A0A248LGH6"/>
<reference evidence="11" key="2">
    <citation type="submission" date="2017-06" db="EMBL/GenBank/DDBJ databases">
        <title>Whole genome sequence of Laribacter hongkongensis LHGZ1.</title>
        <authorList>
            <person name="Chen D."/>
            <person name="Wu H."/>
            <person name="Chen J."/>
        </authorList>
    </citation>
    <scope>NUCLEOTIDE SEQUENCE [LARGE SCALE GENOMIC DNA]</scope>
    <source>
        <strain evidence="11">LHGZ1</strain>
    </source>
</reference>
<dbReference type="InterPro" id="IPR013563">
    <property type="entry name" value="Oligopep_ABC_C"/>
</dbReference>
<dbReference type="EMBL" id="CP022115">
    <property type="protein sequence ID" value="ASJ23888.1"/>
    <property type="molecule type" value="Genomic_DNA"/>
</dbReference>
<dbReference type="GO" id="GO:0016887">
    <property type="term" value="F:ATP hydrolysis activity"/>
    <property type="evidence" value="ECO:0007669"/>
    <property type="project" value="InterPro"/>
</dbReference>
<comment type="similarity">
    <text evidence="2">Belongs to the ABC transporter superfamily.</text>
</comment>
<keyword evidence="3" id="KW-0813">Transport</keyword>
<dbReference type="GO" id="GO:0005524">
    <property type="term" value="F:ATP binding"/>
    <property type="evidence" value="ECO:0007669"/>
    <property type="project" value="UniProtKB-KW"/>
</dbReference>
<comment type="subcellular location">
    <subcellularLocation>
        <location evidence="1">Cell inner membrane</location>
        <topology evidence="1">Peripheral membrane protein</topology>
    </subcellularLocation>
</comment>
<dbReference type="Proteomes" id="UP000197424">
    <property type="component" value="Chromosome"/>
</dbReference>
<dbReference type="NCBIfam" id="TIGR01727">
    <property type="entry name" value="oligo_HPY"/>
    <property type="match status" value="1"/>
</dbReference>
<accession>A0A248LGH6</accession>
<evidence type="ECO:0000256" key="7">
    <source>
        <dbReference type="ARBA" id="ARBA00023136"/>
    </source>
</evidence>
<dbReference type="InterPro" id="IPR003593">
    <property type="entry name" value="AAA+_ATPase"/>
</dbReference>
<dbReference type="PANTHER" id="PTHR43297">
    <property type="entry name" value="OLIGOPEPTIDE TRANSPORT ATP-BINDING PROTEIN APPD"/>
    <property type="match status" value="1"/>
</dbReference>
<evidence type="ECO:0000256" key="3">
    <source>
        <dbReference type="ARBA" id="ARBA00022448"/>
    </source>
</evidence>
<feature type="domain" description="ABC transporter" evidence="8">
    <location>
        <begin position="4"/>
        <end position="250"/>
    </location>
</feature>
<organism evidence="9 11">
    <name type="scientific">Laribacter hongkongensis</name>
    <dbReference type="NCBI Taxonomy" id="168471"/>
    <lineage>
        <taxon>Bacteria</taxon>
        <taxon>Pseudomonadati</taxon>
        <taxon>Pseudomonadota</taxon>
        <taxon>Betaproteobacteria</taxon>
        <taxon>Neisseriales</taxon>
        <taxon>Aquaspirillaceae</taxon>
        <taxon>Laribacter</taxon>
    </lineage>
</organism>
<gene>
    <name evidence="9" type="primary">dppD</name>
    <name evidence="10" type="ORF">LH440_05615</name>
    <name evidence="9" type="ORF">LHGZ1_1057</name>
</gene>
<dbReference type="RefSeq" id="WP_088860380.1">
    <property type="nucleotide sequence ID" value="NZ_CP022115.1"/>
</dbReference>
<evidence type="ECO:0000256" key="5">
    <source>
        <dbReference type="ARBA" id="ARBA00022741"/>
    </source>
</evidence>
<protein>
    <submittedName>
        <fullName evidence="10">ATP-binding cassette domain-containing protein</fullName>
    </submittedName>
    <submittedName>
        <fullName evidence="9">DppD</fullName>
    </submittedName>
</protein>
<dbReference type="Pfam" id="PF00005">
    <property type="entry name" value="ABC_tran"/>
    <property type="match status" value="1"/>
</dbReference>
<reference evidence="10 12" key="4">
    <citation type="submission" date="2021-10" db="EMBL/GenBank/DDBJ databases">
        <title>Whole-genome sequencing analysis of Laribacter hongkongensis: virulence gene profiles, carbohydrate-active enzyme prediction, and antimicrobial resistance characterization.</title>
        <authorList>
            <person name="Yuan P."/>
            <person name="Zhan Y."/>
            <person name="Chen D."/>
        </authorList>
    </citation>
    <scope>NUCLEOTIDE SEQUENCE [LARGE SCALE GENOMIC DNA]</scope>
    <source>
        <strain evidence="10 12">W67</strain>
    </source>
</reference>
<dbReference type="EMBL" id="JAJAXM010000007">
    <property type="protein sequence ID" value="MCG9025385.1"/>
    <property type="molecule type" value="Genomic_DNA"/>
</dbReference>
<dbReference type="FunFam" id="3.40.50.300:FF:000016">
    <property type="entry name" value="Oligopeptide ABC transporter ATP-binding component"/>
    <property type="match status" value="1"/>
</dbReference>
<evidence type="ECO:0000256" key="2">
    <source>
        <dbReference type="ARBA" id="ARBA00005417"/>
    </source>
</evidence>
<dbReference type="OrthoDB" id="9802772at2"/>
<dbReference type="InterPro" id="IPR017871">
    <property type="entry name" value="ABC_transporter-like_CS"/>
</dbReference>
<keyword evidence="6 10" id="KW-0067">ATP-binding</keyword>
<keyword evidence="7" id="KW-0472">Membrane</keyword>
<dbReference type="GO" id="GO:0015833">
    <property type="term" value="P:peptide transport"/>
    <property type="evidence" value="ECO:0007669"/>
    <property type="project" value="InterPro"/>
</dbReference>
<sequence>MSLLEIANLSVSFGRFNAVEGVDLTVEAGEIVGIVGESGSGKSVTMMALMGLLDSNGHIKADRMQFDGQDLLTISERARRRIVGRDIAMIFQDPMTSLNPSYTVGFQIMEVLRLHQGLRGSALKARAVELMEMVEIPAAKSRLDTFPHQLSGGMSQRVVIAMAIACNPKLLIADEPTTALDVTIQAQIMNLLVSLQKEQGMALVMITHDLAVIAEVAQRVQVMYAGQVVETGTVPQLFRTPRHPYTGALLAAIPEHSKGAERLQTLPGVVPGAWDRPAGCLLGPRCPFARPDCHAKRPSLVTTPQGESRCYYPLAYPEVA</sequence>
<evidence type="ECO:0000256" key="4">
    <source>
        <dbReference type="ARBA" id="ARBA00022475"/>
    </source>
</evidence>
<proteinExistence type="inferred from homology"/>
<keyword evidence="4" id="KW-1003">Cell membrane</keyword>
<dbReference type="SMART" id="SM00382">
    <property type="entry name" value="AAA"/>
    <property type="match status" value="1"/>
</dbReference>
<dbReference type="InterPro" id="IPR003439">
    <property type="entry name" value="ABC_transporter-like_ATP-bd"/>
</dbReference>
<dbReference type="CDD" id="cd03257">
    <property type="entry name" value="ABC_NikE_OppD_transporters"/>
    <property type="match status" value="1"/>
</dbReference>
<dbReference type="PANTHER" id="PTHR43297:SF2">
    <property type="entry name" value="DIPEPTIDE TRANSPORT ATP-BINDING PROTEIN DPPD"/>
    <property type="match status" value="1"/>
</dbReference>
<dbReference type="PROSITE" id="PS00211">
    <property type="entry name" value="ABC_TRANSPORTER_1"/>
    <property type="match status" value="1"/>
</dbReference>
<reference evidence="9" key="1">
    <citation type="journal article" date="2017" name="J. Antimicrob. Chemother.">
        <title>Emergence and genomic analysis of MDR Laribacter hongkongensis strain HLGZ1 from Guangzhou, China.</title>
        <authorList>
            <person name="Wu H.K."/>
            <person name="Chen J.H."/>
            <person name="Yang L."/>
            <person name="Li A.R."/>
            <person name="Su D.H."/>
            <person name="Lin Y.P."/>
            <person name="Chen D.Q."/>
        </authorList>
    </citation>
    <scope>NUCLEOTIDE SEQUENCE</scope>
    <source>
        <strain evidence="9">HLGZ1</strain>
    </source>
</reference>
<evidence type="ECO:0000256" key="1">
    <source>
        <dbReference type="ARBA" id="ARBA00004417"/>
    </source>
</evidence>
<dbReference type="PROSITE" id="PS50893">
    <property type="entry name" value="ABC_TRANSPORTER_2"/>
    <property type="match status" value="1"/>
</dbReference>
<dbReference type="SUPFAM" id="SSF52540">
    <property type="entry name" value="P-loop containing nucleoside triphosphate hydrolases"/>
    <property type="match status" value="1"/>
</dbReference>
<dbReference type="InterPro" id="IPR050388">
    <property type="entry name" value="ABC_Ni/Peptide_Import"/>
</dbReference>
<dbReference type="Gene3D" id="3.40.50.300">
    <property type="entry name" value="P-loop containing nucleotide triphosphate hydrolases"/>
    <property type="match status" value="1"/>
</dbReference>
<dbReference type="GO" id="GO:0055085">
    <property type="term" value="P:transmembrane transport"/>
    <property type="evidence" value="ECO:0007669"/>
    <property type="project" value="UniProtKB-ARBA"/>
</dbReference>
<reference evidence="9" key="3">
    <citation type="submission" date="2017-06" db="EMBL/GenBank/DDBJ databases">
        <authorList>
            <person name="Kim H.J."/>
            <person name="Triplett B.A."/>
        </authorList>
    </citation>
    <scope>NUCLEOTIDE SEQUENCE</scope>
    <source>
        <strain evidence="9">HLGZ1</strain>
    </source>
</reference>
<keyword evidence="5" id="KW-0547">Nucleotide-binding</keyword>
<evidence type="ECO:0000313" key="9">
    <source>
        <dbReference type="EMBL" id="ASJ23888.1"/>
    </source>
</evidence>
<evidence type="ECO:0000259" key="8">
    <source>
        <dbReference type="PROSITE" id="PS50893"/>
    </source>
</evidence>
<dbReference type="GO" id="GO:0005886">
    <property type="term" value="C:plasma membrane"/>
    <property type="evidence" value="ECO:0007669"/>
    <property type="project" value="UniProtKB-SubCell"/>
</dbReference>
<evidence type="ECO:0000313" key="10">
    <source>
        <dbReference type="EMBL" id="MCG9025385.1"/>
    </source>
</evidence>
<dbReference type="Proteomes" id="UP001200247">
    <property type="component" value="Unassembled WGS sequence"/>
</dbReference>
<dbReference type="InterPro" id="IPR027417">
    <property type="entry name" value="P-loop_NTPase"/>
</dbReference>
<evidence type="ECO:0000313" key="11">
    <source>
        <dbReference type="Proteomes" id="UP000197424"/>
    </source>
</evidence>
<evidence type="ECO:0000313" key="12">
    <source>
        <dbReference type="Proteomes" id="UP001200247"/>
    </source>
</evidence>
<name>A0A248LGH6_9NEIS</name>
<dbReference type="Pfam" id="PF08352">
    <property type="entry name" value="oligo_HPY"/>
    <property type="match status" value="1"/>
</dbReference>
<evidence type="ECO:0000256" key="6">
    <source>
        <dbReference type="ARBA" id="ARBA00022840"/>
    </source>
</evidence>